<evidence type="ECO:0000313" key="19">
    <source>
        <dbReference type="Proteomes" id="UP001331515"/>
    </source>
</evidence>
<evidence type="ECO:0000259" key="15">
    <source>
        <dbReference type="PROSITE" id="PS50011"/>
    </source>
</evidence>
<keyword evidence="19" id="KW-1185">Reference proteome</keyword>
<dbReference type="SUPFAM" id="SSF57889">
    <property type="entry name" value="Cysteine-rich domain"/>
    <property type="match status" value="1"/>
</dbReference>
<keyword evidence="8" id="KW-0418">Kinase</keyword>
<dbReference type="InterPro" id="IPR046349">
    <property type="entry name" value="C1-like_sf"/>
</dbReference>
<dbReference type="PROSITE" id="PS00108">
    <property type="entry name" value="PROTEIN_KINASE_ST"/>
    <property type="match status" value="1"/>
</dbReference>
<feature type="compositionally biased region" description="Basic and acidic residues" evidence="14">
    <location>
        <begin position="433"/>
        <end position="457"/>
    </location>
</feature>
<keyword evidence="4" id="KW-0597">Phosphoprotein</keyword>
<dbReference type="PANTHER" id="PTHR44329:SF240">
    <property type="entry name" value="SERINE_THREONINE-PROTEIN KINASE B-RAF"/>
    <property type="match status" value="1"/>
</dbReference>
<dbReference type="GO" id="GO:0005829">
    <property type="term" value="C:cytosol"/>
    <property type="evidence" value="ECO:0007669"/>
    <property type="project" value="TreeGrafter"/>
</dbReference>
<evidence type="ECO:0000259" key="17">
    <source>
        <dbReference type="PROSITE" id="PS50898"/>
    </source>
</evidence>
<dbReference type="InterPro" id="IPR017441">
    <property type="entry name" value="Protein_kinase_ATP_BS"/>
</dbReference>
<accession>A0AAN8C2L0</accession>
<feature type="compositionally biased region" description="Basic and acidic residues" evidence="14">
    <location>
        <begin position="357"/>
        <end position="372"/>
    </location>
</feature>
<evidence type="ECO:0000256" key="12">
    <source>
        <dbReference type="ARBA" id="ARBA00048679"/>
    </source>
</evidence>
<evidence type="ECO:0000256" key="9">
    <source>
        <dbReference type="ARBA" id="ARBA00022833"/>
    </source>
</evidence>
<keyword evidence="10 13" id="KW-0067">ATP-binding</keyword>
<dbReference type="InterPro" id="IPR002219">
    <property type="entry name" value="PKC_DAG/PE"/>
</dbReference>
<dbReference type="EC" id="2.7.11.1" evidence="2"/>
<dbReference type="GO" id="GO:0004709">
    <property type="term" value="F:MAP kinase kinase kinase activity"/>
    <property type="evidence" value="ECO:0007669"/>
    <property type="project" value="TreeGrafter"/>
</dbReference>
<dbReference type="GO" id="GO:0005739">
    <property type="term" value="C:mitochondrion"/>
    <property type="evidence" value="ECO:0007669"/>
    <property type="project" value="TreeGrafter"/>
</dbReference>
<evidence type="ECO:0000256" key="3">
    <source>
        <dbReference type="ARBA" id="ARBA00022527"/>
    </source>
</evidence>
<evidence type="ECO:0000256" key="6">
    <source>
        <dbReference type="ARBA" id="ARBA00022723"/>
    </source>
</evidence>
<evidence type="ECO:0000256" key="11">
    <source>
        <dbReference type="ARBA" id="ARBA00047899"/>
    </source>
</evidence>
<dbReference type="FunFam" id="1.10.510.10:FF:000036">
    <property type="entry name" value="RAF proto-oncogene serine/threonine-protein kinase"/>
    <property type="match status" value="1"/>
</dbReference>
<dbReference type="PROSITE" id="PS50898">
    <property type="entry name" value="RBD"/>
    <property type="match status" value="1"/>
</dbReference>
<dbReference type="InterPro" id="IPR001245">
    <property type="entry name" value="Ser-Thr/Tyr_kinase_cat_dom"/>
</dbReference>
<feature type="binding site" evidence="13">
    <location>
        <position position="493"/>
    </location>
    <ligand>
        <name>ATP</name>
        <dbReference type="ChEBI" id="CHEBI:30616"/>
    </ligand>
</feature>
<feature type="compositionally biased region" description="Low complexity" evidence="14">
    <location>
        <begin position="340"/>
        <end position="349"/>
    </location>
</feature>
<comment type="catalytic activity">
    <reaction evidence="11">
        <text>L-threonyl-[protein] + ATP = O-phospho-L-threonyl-[protein] + ADP + H(+)</text>
        <dbReference type="Rhea" id="RHEA:46608"/>
        <dbReference type="Rhea" id="RHEA-COMP:11060"/>
        <dbReference type="Rhea" id="RHEA-COMP:11605"/>
        <dbReference type="ChEBI" id="CHEBI:15378"/>
        <dbReference type="ChEBI" id="CHEBI:30013"/>
        <dbReference type="ChEBI" id="CHEBI:30616"/>
        <dbReference type="ChEBI" id="CHEBI:61977"/>
        <dbReference type="ChEBI" id="CHEBI:456216"/>
        <dbReference type="EC" id="2.7.11.1"/>
    </reaction>
</comment>
<dbReference type="PROSITE" id="PS00479">
    <property type="entry name" value="ZF_DAG_PE_1"/>
    <property type="match status" value="1"/>
</dbReference>
<protein>
    <recommendedName>
        <fullName evidence="2">non-specific serine/threonine protein kinase</fullName>
        <ecNumber evidence="2">2.7.11.1</ecNumber>
    </recommendedName>
</protein>
<dbReference type="AlphaFoldDB" id="A0AAN8C2L0"/>
<dbReference type="Proteomes" id="UP001331515">
    <property type="component" value="Unassembled WGS sequence"/>
</dbReference>
<reference evidence="18 19" key="1">
    <citation type="journal article" date="2023" name="Mol. Biol. Evol.">
        <title>Genomics of Secondarily Temperate Adaptation in the Only Non-Antarctic Icefish.</title>
        <authorList>
            <person name="Rivera-Colon A.G."/>
            <person name="Rayamajhi N."/>
            <person name="Minhas B.F."/>
            <person name="Madrigal G."/>
            <person name="Bilyk K.T."/>
            <person name="Yoon V."/>
            <person name="Hune M."/>
            <person name="Gregory S."/>
            <person name="Cheng C.H.C."/>
            <person name="Catchen J.M."/>
        </authorList>
    </citation>
    <scope>NUCLEOTIDE SEQUENCE [LARGE SCALE GENOMIC DNA]</scope>
    <source>
        <tissue evidence="18">White muscle</tissue>
    </source>
</reference>
<feature type="region of interest" description="Disordered" evidence="14">
    <location>
        <begin position="328"/>
        <end position="382"/>
    </location>
</feature>
<keyword evidence="5" id="KW-0808">Transferase</keyword>
<keyword evidence="9" id="KW-0862">Zinc</keyword>
<evidence type="ECO:0000256" key="10">
    <source>
        <dbReference type="ARBA" id="ARBA00022840"/>
    </source>
</evidence>
<dbReference type="FunFam" id="3.30.60.20:FF:000004">
    <property type="entry name" value="B-Raf proto-oncogene serine/threonine-protein kinase"/>
    <property type="match status" value="1"/>
</dbReference>
<dbReference type="PROSITE" id="PS00107">
    <property type="entry name" value="PROTEIN_KINASE_ATP"/>
    <property type="match status" value="1"/>
</dbReference>
<dbReference type="Gene3D" id="1.10.510.10">
    <property type="entry name" value="Transferase(Phosphotransferase) domain 1"/>
    <property type="match status" value="1"/>
</dbReference>
<dbReference type="SMART" id="SM00109">
    <property type="entry name" value="C1"/>
    <property type="match status" value="1"/>
</dbReference>
<dbReference type="SUPFAM" id="SSF56112">
    <property type="entry name" value="Protein kinase-like (PK-like)"/>
    <property type="match status" value="1"/>
</dbReference>
<organism evidence="18 19">
    <name type="scientific">Champsocephalus gunnari</name>
    <name type="common">Mackerel icefish</name>
    <dbReference type="NCBI Taxonomy" id="52237"/>
    <lineage>
        <taxon>Eukaryota</taxon>
        <taxon>Metazoa</taxon>
        <taxon>Chordata</taxon>
        <taxon>Craniata</taxon>
        <taxon>Vertebrata</taxon>
        <taxon>Euteleostomi</taxon>
        <taxon>Actinopterygii</taxon>
        <taxon>Neopterygii</taxon>
        <taxon>Teleostei</taxon>
        <taxon>Neoteleostei</taxon>
        <taxon>Acanthomorphata</taxon>
        <taxon>Eupercaria</taxon>
        <taxon>Perciformes</taxon>
        <taxon>Notothenioidei</taxon>
        <taxon>Channichthyidae</taxon>
        <taxon>Champsocephalus</taxon>
    </lineage>
</organism>
<dbReference type="InterPro" id="IPR029071">
    <property type="entry name" value="Ubiquitin-like_domsf"/>
</dbReference>
<evidence type="ECO:0000256" key="14">
    <source>
        <dbReference type="SAM" id="MobiDB-lite"/>
    </source>
</evidence>
<dbReference type="Pfam" id="PF07714">
    <property type="entry name" value="PK_Tyr_Ser-Thr"/>
    <property type="match status" value="1"/>
</dbReference>
<dbReference type="SMART" id="SM00455">
    <property type="entry name" value="RBD"/>
    <property type="match status" value="1"/>
</dbReference>
<dbReference type="CDD" id="cd17134">
    <property type="entry name" value="RBD_BRAF"/>
    <property type="match status" value="1"/>
</dbReference>
<dbReference type="InterPro" id="IPR020454">
    <property type="entry name" value="DAG/PE-bd"/>
</dbReference>
<dbReference type="FunFam" id="3.30.200.20:FF:000024">
    <property type="entry name" value="B-Raf proto-oncogene serine/threonine-protein kinase"/>
    <property type="match status" value="1"/>
</dbReference>
<gene>
    <name evidence="18" type="ORF">CgunFtcFv8_009596</name>
</gene>
<feature type="domain" description="Protein kinase" evidence="15">
    <location>
        <begin position="467"/>
        <end position="727"/>
    </location>
</feature>
<dbReference type="InterPro" id="IPR051681">
    <property type="entry name" value="Ser/Thr_Kinases-Pseudokinases"/>
</dbReference>
<feature type="region of interest" description="Disordered" evidence="14">
    <location>
        <begin position="1"/>
        <end position="48"/>
    </location>
</feature>
<keyword evidence="7 13" id="KW-0547">Nucleotide-binding</keyword>
<dbReference type="Gene3D" id="3.30.60.20">
    <property type="match status" value="1"/>
</dbReference>
<dbReference type="Pfam" id="PF02196">
    <property type="entry name" value="RBD"/>
    <property type="match status" value="1"/>
</dbReference>
<dbReference type="GO" id="GO:0005524">
    <property type="term" value="F:ATP binding"/>
    <property type="evidence" value="ECO:0007669"/>
    <property type="project" value="UniProtKB-UniRule"/>
</dbReference>
<dbReference type="SUPFAM" id="SSF54236">
    <property type="entry name" value="Ubiquitin-like"/>
    <property type="match status" value="1"/>
</dbReference>
<evidence type="ECO:0000256" key="4">
    <source>
        <dbReference type="ARBA" id="ARBA00022553"/>
    </source>
</evidence>
<feature type="region of interest" description="Disordered" evidence="14">
    <location>
        <begin position="395"/>
        <end position="462"/>
    </location>
</feature>
<dbReference type="PANTHER" id="PTHR44329">
    <property type="entry name" value="SERINE/THREONINE-PROTEIN KINASE TNNI3K-RELATED"/>
    <property type="match status" value="1"/>
</dbReference>
<dbReference type="GO" id="GO:0005886">
    <property type="term" value="C:plasma membrane"/>
    <property type="evidence" value="ECO:0007669"/>
    <property type="project" value="TreeGrafter"/>
</dbReference>
<feature type="domain" description="RBD" evidence="17">
    <location>
        <begin position="167"/>
        <end position="239"/>
    </location>
</feature>
<dbReference type="EMBL" id="JAURVH010001534">
    <property type="protein sequence ID" value="KAK5895945.1"/>
    <property type="molecule type" value="Genomic_DNA"/>
</dbReference>
<feature type="domain" description="Phorbol-ester/DAG-type" evidence="16">
    <location>
        <begin position="246"/>
        <end position="292"/>
    </location>
</feature>
<evidence type="ECO:0000313" key="18">
    <source>
        <dbReference type="EMBL" id="KAK5895945.1"/>
    </source>
</evidence>
<dbReference type="GO" id="GO:0046872">
    <property type="term" value="F:metal ion binding"/>
    <property type="evidence" value="ECO:0007669"/>
    <property type="project" value="UniProtKB-KW"/>
</dbReference>
<name>A0AAN8C2L0_CHAGU</name>
<dbReference type="Gene3D" id="3.30.200.20">
    <property type="entry name" value="Phosphorylase Kinase, domain 1"/>
    <property type="match status" value="1"/>
</dbReference>
<dbReference type="Gene3D" id="3.10.20.90">
    <property type="entry name" value="Phosphatidylinositol 3-kinase Catalytic Subunit, Chain A, domain 1"/>
    <property type="match status" value="1"/>
</dbReference>
<sequence>MAALSSAESPPPVFNGDSAEPGREPGLEELGAGLASSGTEGIPGGPQDEEIWNIKQMIKLTQEHLEALLDKFGGEHNPPSIYLEAYEEYTSKLDALQQREQQLLEAMGNGTDLSCSPEPMPSLLEVTMGGCGVTGGAQAYPSAPNTLAVLQTPFDASRANPRSPQKPIVRVFLPNKQRTVVPARCGMTVRDSLKKALMMRGLIPECCAVYRVQDGENKPIGWDTDISWLTGEELHVEVLENVPLTTHNFVRKTFFTLAFCDFCRKLLFQGFRCQTCGYKFHQRCSTEVPLMCVNYDQLDLLLVSKFFEHHPFTQEDVCSEGTTPVSEACPSLPPSDSTGSICHSPSKSIPIPPSFRPSEEDHRNQFGQRDRSSSAPNVHINTIEPVNIDDLIRDQCLPRSDGGSTAGLSATPPASLPGSLTNVKIAQKSPCQQRERKSSSSSEDRNKMKTLGRRDSSDDWEIPEGQITLGQRIGSGSFGTVYKGKWHGDVAVKMLNVTAPTPQQLQAFKNEVGVLRKTRHVNILLFMGYTTKPQLAIVAQWCEGSSLYHHLHIIETKFEMIKLIDIARQTAQGMDYLHAKSIIHRDLKSNNIFLHEDLTVKIGDFGLATVKSRWSGSHQFEQLSGSILWMAPEVIRLQDKNPYSFQSDVYAFGVVLYELMSGALPYSNINNRDQIIFMVGRGYLSPDLSKVRSNCPKAMKRLMADCLKKKREERPLFPQTLASIELLARSLPKIHRSASEPSLNRAGFQTEDFSLYACASPKTPIQAVGYGEFSAFK</sequence>
<dbReference type="SMART" id="SM00220">
    <property type="entry name" value="S_TKc"/>
    <property type="match status" value="1"/>
</dbReference>
<dbReference type="InterPro" id="IPR003116">
    <property type="entry name" value="RBD_dom"/>
</dbReference>
<dbReference type="InterPro" id="IPR008271">
    <property type="entry name" value="Ser/Thr_kinase_AS"/>
</dbReference>
<feature type="compositionally biased region" description="Polar residues" evidence="14">
    <location>
        <begin position="418"/>
        <end position="432"/>
    </location>
</feature>
<evidence type="ECO:0000256" key="13">
    <source>
        <dbReference type="PROSITE-ProRule" id="PRU10141"/>
    </source>
</evidence>
<dbReference type="CDD" id="cd14151">
    <property type="entry name" value="STKc_B-Raf"/>
    <property type="match status" value="1"/>
</dbReference>
<comment type="catalytic activity">
    <reaction evidence="12">
        <text>L-seryl-[protein] + ATP = O-phospho-L-seryl-[protein] + ADP + H(+)</text>
        <dbReference type="Rhea" id="RHEA:17989"/>
        <dbReference type="Rhea" id="RHEA-COMP:9863"/>
        <dbReference type="Rhea" id="RHEA-COMP:11604"/>
        <dbReference type="ChEBI" id="CHEBI:15378"/>
        <dbReference type="ChEBI" id="CHEBI:29999"/>
        <dbReference type="ChEBI" id="CHEBI:30616"/>
        <dbReference type="ChEBI" id="CHEBI:83421"/>
        <dbReference type="ChEBI" id="CHEBI:456216"/>
        <dbReference type="EC" id="2.7.11.1"/>
    </reaction>
</comment>
<comment type="caution">
    <text evidence="18">The sequence shown here is derived from an EMBL/GenBank/DDBJ whole genome shotgun (WGS) entry which is preliminary data.</text>
</comment>
<keyword evidence="3" id="KW-0723">Serine/threonine-protein kinase</keyword>
<evidence type="ECO:0000256" key="2">
    <source>
        <dbReference type="ARBA" id="ARBA00012513"/>
    </source>
</evidence>
<evidence type="ECO:0000256" key="8">
    <source>
        <dbReference type="ARBA" id="ARBA00022777"/>
    </source>
</evidence>
<evidence type="ECO:0000256" key="7">
    <source>
        <dbReference type="ARBA" id="ARBA00022741"/>
    </source>
</evidence>
<comment type="similarity">
    <text evidence="1">Belongs to the protein kinase superfamily. TKL Ser/Thr protein kinase family. RAF subfamily.</text>
</comment>
<dbReference type="InterPro" id="IPR000719">
    <property type="entry name" value="Prot_kinase_dom"/>
</dbReference>
<dbReference type="PROSITE" id="PS50081">
    <property type="entry name" value="ZF_DAG_PE_2"/>
    <property type="match status" value="1"/>
</dbReference>
<dbReference type="InterPro" id="IPR011009">
    <property type="entry name" value="Kinase-like_dom_sf"/>
</dbReference>
<proteinExistence type="inferred from homology"/>
<evidence type="ECO:0000256" key="1">
    <source>
        <dbReference type="ARBA" id="ARBA00010507"/>
    </source>
</evidence>
<dbReference type="PROSITE" id="PS50011">
    <property type="entry name" value="PROTEIN_KINASE_DOM"/>
    <property type="match status" value="1"/>
</dbReference>
<dbReference type="PRINTS" id="PR00008">
    <property type="entry name" value="DAGPEDOMAIN"/>
</dbReference>
<keyword evidence="6" id="KW-0479">Metal-binding</keyword>
<dbReference type="FunFam" id="3.10.20.90:FF:000015">
    <property type="entry name" value="B-Raf proto-oncogene serine/threonine-protein kinase"/>
    <property type="match status" value="1"/>
</dbReference>
<dbReference type="Pfam" id="PF00130">
    <property type="entry name" value="C1_1"/>
    <property type="match status" value="1"/>
</dbReference>
<evidence type="ECO:0000259" key="16">
    <source>
        <dbReference type="PROSITE" id="PS50081"/>
    </source>
</evidence>
<evidence type="ECO:0000256" key="5">
    <source>
        <dbReference type="ARBA" id="ARBA00022679"/>
    </source>
</evidence>